<name>A0A9P0MUA4_NEZVI</name>
<dbReference type="CDD" id="cd00060">
    <property type="entry name" value="FHA"/>
    <property type="match status" value="1"/>
</dbReference>
<evidence type="ECO:0000256" key="1">
    <source>
        <dbReference type="ARBA" id="ARBA00005797"/>
    </source>
</evidence>
<feature type="region of interest" description="Disordered" evidence="9">
    <location>
        <begin position="403"/>
        <end position="437"/>
    </location>
</feature>
<evidence type="ECO:0000256" key="7">
    <source>
        <dbReference type="ARBA" id="ARBA00022833"/>
    </source>
</evidence>
<keyword evidence="8" id="KW-0175">Coiled coil</keyword>
<evidence type="ECO:0000313" key="12">
    <source>
        <dbReference type="EMBL" id="CAH1407424.1"/>
    </source>
</evidence>
<keyword evidence="4" id="KW-0479">Metal-binding</keyword>
<dbReference type="GO" id="GO:0005829">
    <property type="term" value="C:cytosol"/>
    <property type="evidence" value="ECO:0007669"/>
    <property type="project" value="TreeGrafter"/>
</dbReference>
<keyword evidence="13" id="KW-1185">Reference proteome</keyword>
<keyword evidence="7" id="KW-0862">Zinc</keyword>
<dbReference type="AlphaFoldDB" id="A0A9P0MUA4"/>
<keyword evidence="5" id="KW-0863">Zinc-finger</keyword>
<dbReference type="Gene3D" id="3.30.40.10">
    <property type="entry name" value="Zinc/RING finger domain, C3HC4 (zinc finger)"/>
    <property type="match status" value="1"/>
</dbReference>
<evidence type="ECO:0000256" key="5">
    <source>
        <dbReference type="ARBA" id="ARBA00022771"/>
    </source>
</evidence>
<evidence type="ECO:0000256" key="4">
    <source>
        <dbReference type="ARBA" id="ARBA00022723"/>
    </source>
</evidence>
<dbReference type="SMART" id="SM00240">
    <property type="entry name" value="FHA"/>
    <property type="match status" value="1"/>
</dbReference>
<dbReference type="GO" id="GO:0005634">
    <property type="term" value="C:nucleus"/>
    <property type="evidence" value="ECO:0007669"/>
    <property type="project" value="TreeGrafter"/>
</dbReference>
<evidence type="ECO:0000313" key="13">
    <source>
        <dbReference type="Proteomes" id="UP001152798"/>
    </source>
</evidence>
<feature type="region of interest" description="Disordered" evidence="9">
    <location>
        <begin position="247"/>
        <end position="267"/>
    </location>
</feature>
<evidence type="ECO:0000259" key="11">
    <source>
        <dbReference type="SMART" id="SM00240"/>
    </source>
</evidence>
<dbReference type="InterPro" id="IPR001841">
    <property type="entry name" value="Znf_RING"/>
</dbReference>
<dbReference type="SUPFAM" id="SSF57850">
    <property type="entry name" value="RING/U-box"/>
    <property type="match status" value="1"/>
</dbReference>
<proteinExistence type="inferred from homology"/>
<keyword evidence="3" id="KW-0808">Transferase</keyword>
<dbReference type="InterPro" id="IPR008984">
    <property type="entry name" value="SMAD_FHA_dom_sf"/>
</dbReference>
<protein>
    <recommendedName>
        <fullName evidence="2">E3 ubiquitin-protein ligase CHFR</fullName>
    </recommendedName>
</protein>
<dbReference type="OrthoDB" id="6630288at2759"/>
<dbReference type="SUPFAM" id="SSF49879">
    <property type="entry name" value="SMAD/FHA domain"/>
    <property type="match status" value="1"/>
</dbReference>
<dbReference type="GO" id="GO:0042393">
    <property type="term" value="F:histone binding"/>
    <property type="evidence" value="ECO:0007669"/>
    <property type="project" value="TreeGrafter"/>
</dbReference>
<dbReference type="PROSITE" id="PS00518">
    <property type="entry name" value="ZF_RING_1"/>
    <property type="match status" value="1"/>
</dbReference>
<evidence type="ECO:0000259" key="10">
    <source>
        <dbReference type="SMART" id="SM00184"/>
    </source>
</evidence>
<evidence type="ECO:0000256" key="9">
    <source>
        <dbReference type="SAM" id="MobiDB-lite"/>
    </source>
</evidence>
<evidence type="ECO:0000256" key="2">
    <source>
        <dbReference type="ARBA" id="ARBA00017908"/>
    </source>
</evidence>
<keyword evidence="6" id="KW-0833">Ubl conjugation pathway</keyword>
<dbReference type="PANTHER" id="PTHR15067:SF4">
    <property type="entry name" value="E3 UBIQUITIN-PROTEIN LIGASE RNF8"/>
    <property type="match status" value="1"/>
</dbReference>
<feature type="compositionally biased region" description="Low complexity" evidence="9">
    <location>
        <begin position="411"/>
        <end position="428"/>
    </location>
</feature>
<evidence type="ECO:0000256" key="8">
    <source>
        <dbReference type="SAM" id="Coils"/>
    </source>
</evidence>
<dbReference type="GO" id="GO:0035861">
    <property type="term" value="C:site of double-strand break"/>
    <property type="evidence" value="ECO:0007669"/>
    <property type="project" value="TreeGrafter"/>
</dbReference>
<gene>
    <name evidence="12" type="ORF">NEZAVI_LOCUS15141</name>
</gene>
<dbReference type="GO" id="GO:0008270">
    <property type="term" value="F:zinc ion binding"/>
    <property type="evidence" value="ECO:0007669"/>
    <property type="project" value="UniProtKB-KW"/>
</dbReference>
<dbReference type="EMBL" id="OV725083">
    <property type="protein sequence ID" value="CAH1407424.1"/>
    <property type="molecule type" value="Genomic_DNA"/>
</dbReference>
<accession>A0A9P0MUA4</accession>
<feature type="domain" description="FHA" evidence="11">
    <location>
        <begin position="23"/>
        <end position="74"/>
    </location>
</feature>
<evidence type="ECO:0000256" key="3">
    <source>
        <dbReference type="ARBA" id="ARBA00022679"/>
    </source>
</evidence>
<dbReference type="GO" id="GO:0000151">
    <property type="term" value="C:ubiquitin ligase complex"/>
    <property type="evidence" value="ECO:0007669"/>
    <property type="project" value="TreeGrafter"/>
</dbReference>
<feature type="region of interest" description="Disordered" evidence="9">
    <location>
        <begin position="475"/>
        <end position="497"/>
    </location>
</feature>
<dbReference type="InterPro" id="IPR000253">
    <property type="entry name" value="FHA_dom"/>
</dbReference>
<dbReference type="GO" id="GO:0006511">
    <property type="term" value="P:ubiquitin-dependent protein catabolic process"/>
    <property type="evidence" value="ECO:0007669"/>
    <property type="project" value="TreeGrafter"/>
</dbReference>
<dbReference type="Pfam" id="PF13920">
    <property type="entry name" value="zf-C3HC4_3"/>
    <property type="match status" value="1"/>
</dbReference>
<reference evidence="12" key="1">
    <citation type="submission" date="2022-01" db="EMBL/GenBank/DDBJ databases">
        <authorList>
            <person name="King R."/>
        </authorList>
    </citation>
    <scope>NUCLEOTIDE SEQUENCE</scope>
</reference>
<dbReference type="InterPro" id="IPR013083">
    <property type="entry name" value="Znf_RING/FYVE/PHD"/>
</dbReference>
<feature type="coiled-coil region" evidence="8">
    <location>
        <begin position="139"/>
        <end position="240"/>
    </location>
</feature>
<sequence length="497" mass="56862">MMSNPVIVNILTSEITTFKDVKEITIGRNTASSIDIPSPVISRTQCAIILNENNEWFLTDLSRHHSTLLNNNPLQGTSHILKSGDKISFLHYKDGEYIFYYSLSNVPNPAKKRKLETQTDCTVDILTPNPADVTNSDQILSQNNVIAELNRELALLKEKYDLALEEIDNQRRVNETVSHKLNILMTESNDTVSSLQKEKESLNNKLKEEEIAKEKMMNEIQELNELLKESELEQIRLNEECKCKELSSDNNCKQDDEPNASKEEIDSEETVTTVAALQKLVEIVEIKWNEQEMENMREQLKVRDEKITDLALEAEKYQSQIIETLDREMLCSICNDIIYEATALNCRHTFCRFCLIEWKKKKKECPVCRTKIKTETRPLVIDSFIDKLADTIGGELKTRRLEVKEERTAKSPRGGSSSSSRAPYNRNNRNNRRTRGNFNTISSAMSILQPLVIELSDHFGPVPVPVVPGSVIDLTAPSPTTPRQRRRRQPSSYYNLV</sequence>
<dbReference type="PANTHER" id="PTHR15067">
    <property type="entry name" value="E3 UBIQUITIN-PROTEIN LIGASE RNF8"/>
    <property type="match status" value="1"/>
</dbReference>
<feature type="compositionally biased region" description="Basic and acidic residues" evidence="9">
    <location>
        <begin position="247"/>
        <end position="264"/>
    </location>
</feature>
<comment type="similarity">
    <text evidence="1">Belongs to the CHFR family.</text>
</comment>
<dbReference type="GO" id="GO:0006302">
    <property type="term" value="P:double-strand break repair"/>
    <property type="evidence" value="ECO:0007669"/>
    <property type="project" value="TreeGrafter"/>
</dbReference>
<dbReference type="Pfam" id="PF00498">
    <property type="entry name" value="FHA"/>
    <property type="match status" value="1"/>
</dbReference>
<evidence type="ECO:0000256" key="6">
    <source>
        <dbReference type="ARBA" id="ARBA00022786"/>
    </source>
</evidence>
<dbReference type="GO" id="GO:0061630">
    <property type="term" value="F:ubiquitin protein ligase activity"/>
    <property type="evidence" value="ECO:0007669"/>
    <property type="project" value="TreeGrafter"/>
</dbReference>
<feature type="domain" description="RING-type" evidence="10">
    <location>
        <begin position="331"/>
        <end position="368"/>
    </location>
</feature>
<organism evidence="12 13">
    <name type="scientific">Nezara viridula</name>
    <name type="common">Southern green stink bug</name>
    <name type="synonym">Cimex viridulus</name>
    <dbReference type="NCBI Taxonomy" id="85310"/>
    <lineage>
        <taxon>Eukaryota</taxon>
        <taxon>Metazoa</taxon>
        <taxon>Ecdysozoa</taxon>
        <taxon>Arthropoda</taxon>
        <taxon>Hexapoda</taxon>
        <taxon>Insecta</taxon>
        <taxon>Pterygota</taxon>
        <taxon>Neoptera</taxon>
        <taxon>Paraneoptera</taxon>
        <taxon>Hemiptera</taxon>
        <taxon>Heteroptera</taxon>
        <taxon>Panheteroptera</taxon>
        <taxon>Pentatomomorpha</taxon>
        <taxon>Pentatomoidea</taxon>
        <taxon>Pentatomidae</taxon>
        <taxon>Pentatominae</taxon>
        <taxon>Nezara</taxon>
    </lineage>
</organism>
<dbReference type="GO" id="GO:0070936">
    <property type="term" value="P:protein K48-linked ubiquitination"/>
    <property type="evidence" value="ECO:0007669"/>
    <property type="project" value="TreeGrafter"/>
</dbReference>
<dbReference type="Gene3D" id="2.60.200.20">
    <property type="match status" value="1"/>
</dbReference>
<dbReference type="SMART" id="SM00184">
    <property type="entry name" value="RING"/>
    <property type="match status" value="1"/>
</dbReference>
<dbReference type="InterPro" id="IPR017907">
    <property type="entry name" value="Znf_RING_CS"/>
</dbReference>
<dbReference type="Proteomes" id="UP001152798">
    <property type="component" value="Chromosome 7"/>
</dbReference>